<feature type="domain" description="DNA-binding protein H-NS-like C-terminal" evidence="5">
    <location>
        <begin position="59"/>
        <end position="106"/>
    </location>
</feature>
<dbReference type="STRING" id="279113.CPter91_0952"/>
<dbReference type="InterPro" id="IPR027444">
    <property type="entry name" value="H-NS_C_dom"/>
</dbReference>
<evidence type="ECO:0000256" key="3">
    <source>
        <dbReference type="ARBA" id="ARBA00022490"/>
    </source>
</evidence>
<dbReference type="PANTHER" id="PTHR38097:SF2">
    <property type="entry name" value="DNA-BINDING PROTEIN STPA"/>
    <property type="match status" value="1"/>
</dbReference>
<dbReference type="EMBL" id="CP013234">
    <property type="protein sequence ID" value="AMP03340.1"/>
    <property type="molecule type" value="Genomic_DNA"/>
</dbReference>
<dbReference type="OrthoDB" id="5297879at2"/>
<keyword evidence="4" id="KW-0238">DNA-binding</keyword>
<sequence>MDLSKFSIVELRALQDQVKQVLTDLEQQEQAKAREQILAIAHSAGISLQDLLAAQGRGKNATSGVKVAVRYRHPSDALLQWTGRGRQPKWVQEWVASGQSLDAIRV</sequence>
<dbReference type="GO" id="GO:0003680">
    <property type="term" value="F:minor groove of adenine-thymine-rich DNA binding"/>
    <property type="evidence" value="ECO:0007669"/>
    <property type="project" value="TreeGrafter"/>
</dbReference>
<dbReference type="GO" id="GO:0001217">
    <property type="term" value="F:DNA-binding transcription repressor activity"/>
    <property type="evidence" value="ECO:0007669"/>
    <property type="project" value="TreeGrafter"/>
</dbReference>
<keyword evidence="9" id="KW-1185">Reference proteome</keyword>
<dbReference type="SMART" id="SM00528">
    <property type="entry name" value="HNS"/>
    <property type="match status" value="1"/>
</dbReference>
<dbReference type="Gene3D" id="4.10.430.10">
    <property type="entry name" value="Histone-like protein H-NS, C-terminal domain"/>
    <property type="match status" value="1"/>
</dbReference>
<gene>
    <name evidence="7" type="ORF">CPter291_0869</name>
    <name evidence="6" type="ORF">CPter91_0952</name>
</gene>
<comment type="similarity">
    <text evidence="2">Belongs to the histone-like protein H-NS family.</text>
</comment>
<protein>
    <submittedName>
        <fullName evidence="6">H-NS histone family protein</fullName>
    </submittedName>
</protein>
<dbReference type="Proteomes" id="UP000074561">
    <property type="component" value="Chromosome"/>
</dbReference>
<evidence type="ECO:0000313" key="6">
    <source>
        <dbReference type="EMBL" id="AMP03340.1"/>
    </source>
</evidence>
<dbReference type="InterPro" id="IPR037150">
    <property type="entry name" value="H-NS_C_dom_sf"/>
</dbReference>
<evidence type="ECO:0000313" key="9">
    <source>
        <dbReference type="Proteomes" id="UP000074914"/>
    </source>
</evidence>
<dbReference type="GO" id="GO:0032993">
    <property type="term" value="C:protein-DNA complex"/>
    <property type="evidence" value="ECO:0007669"/>
    <property type="project" value="TreeGrafter"/>
</dbReference>
<dbReference type="AlphaFoldDB" id="A0A127PZT2"/>
<reference evidence="8 9" key="1">
    <citation type="submission" date="2015-11" db="EMBL/GenBank/DDBJ databases">
        <title>Exploring the genomic traits of fungus-feeding bacterial genus Collimonas.</title>
        <authorList>
            <person name="Song C."/>
            <person name="Schmidt R."/>
            <person name="de Jager V."/>
            <person name="Krzyzanowska D."/>
            <person name="Jongedijk E."/>
            <person name="Cankar K."/>
            <person name="Beekwilder J."/>
            <person name="van Veen A."/>
            <person name="de Boer W."/>
            <person name="van Veen J.A."/>
            <person name="Garbeva P."/>
        </authorList>
    </citation>
    <scope>NUCLEOTIDE SEQUENCE [LARGE SCALE GENOMIC DNA]</scope>
    <source>
        <strain evidence="7 9">Ter291</strain>
        <strain evidence="6 8">Ter91</strain>
    </source>
</reference>
<dbReference type="GO" id="GO:0009295">
    <property type="term" value="C:nucleoid"/>
    <property type="evidence" value="ECO:0007669"/>
    <property type="project" value="UniProtKB-SubCell"/>
</dbReference>
<evidence type="ECO:0000256" key="4">
    <source>
        <dbReference type="ARBA" id="ARBA00023125"/>
    </source>
</evidence>
<dbReference type="GO" id="GO:0005829">
    <property type="term" value="C:cytosol"/>
    <property type="evidence" value="ECO:0007669"/>
    <property type="project" value="TreeGrafter"/>
</dbReference>
<evidence type="ECO:0000256" key="2">
    <source>
        <dbReference type="ARBA" id="ARBA00010610"/>
    </source>
</evidence>
<dbReference type="Proteomes" id="UP000074914">
    <property type="component" value="Chromosome"/>
</dbReference>
<organism evidence="6 8">
    <name type="scientific">Collimonas pratensis</name>
    <dbReference type="NCBI Taxonomy" id="279113"/>
    <lineage>
        <taxon>Bacteria</taxon>
        <taxon>Pseudomonadati</taxon>
        <taxon>Pseudomonadota</taxon>
        <taxon>Betaproteobacteria</taxon>
        <taxon>Burkholderiales</taxon>
        <taxon>Oxalobacteraceae</taxon>
        <taxon>Collimonas</taxon>
    </lineage>
</organism>
<evidence type="ECO:0000259" key="5">
    <source>
        <dbReference type="SMART" id="SM00528"/>
    </source>
</evidence>
<name>A0A127PZT2_9BURK</name>
<dbReference type="PANTHER" id="PTHR38097">
    <property type="match status" value="1"/>
</dbReference>
<evidence type="ECO:0000313" key="8">
    <source>
        <dbReference type="Proteomes" id="UP000074561"/>
    </source>
</evidence>
<dbReference type="Pfam" id="PF00816">
    <property type="entry name" value="Histone_HNS"/>
    <property type="match status" value="1"/>
</dbReference>
<dbReference type="RefSeq" id="WP_061937457.1">
    <property type="nucleotide sequence ID" value="NZ_CP013234.1"/>
</dbReference>
<dbReference type="GO" id="GO:0003681">
    <property type="term" value="F:bent DNA binding"/>
    <property type="evidence" value="ECO:0007669"/>
    <property type="project" value="TreeGrafter"/>
</dbReference>
<accession>A0A127PZT2</accession>
<evidence type="ECO:0000313" key="7">
    <source>
        <dbReference type="EMBL" id="AMP13148.1"/>
    </source>
</evidence>
<dbReference type="SUPFAM" id="SSF81273">
    <property type="entry name" value="H-NS histone-like proteins"/>
    <property type="match status" value="1"/>
</dbReference>
<comment type="subcellular location">
    <subcellularLocation>
        <location evidence="1">Cytoplasm</location>
        <location evidence="1">Nucleoid</location>
    </subcellularLocation>
</comment>
<evidence type="ECO:0000256" key="1">
    <source>
        <dbReference type="ARBA" id="ARBA00004453"/>
    </source>
</evidence>
<dbReference type="EMBL" id="CP013236">
    <property type="protein sequence ID" value="AMP13148.1"/>
    <property type="molecule type" value="Genomic_DNA"/>
</dbReference>
<dbReference type="KEGG" id="cpra:CPter91_0952"/>
<dbReference type="GO" id="GO:0000976">
    <property type="term" value="F:transcription cis-regulatory region binding"/>
    <property type="evidence" value="ECO:0007669"/>
    <property type="project" value="TreeGrafter"/>
</dbReference>
<dbReference type="PATRIC" id="fig|279113.10.peg.864"/>
<keyword evidence="3" id="KW-0963">Cytoplasm</keyword>
<proteinExistence type="inferred from homology"/>